<dbReference type="Proteomes" id="UP000249081">
    <property type="component" value="Unassembled WGS sequence"/>
</dbReference>
<proteinExistence type="predicted"/>
<reference evidence="3 4" key="2">
    <citation type="submission" date="2018-06" db="EMBL/GenBank/DDBJ databases">
        <title>Metagenomic assembly of (sub)arctic Cyanobacteria and their associated microbiome from non-axenic cultures.</title>
        <authorList>
            <person name="Baurain D."/>
        </authorList>
    </citation>
    <scope>NUCLEOTIDE SEQUENCE [LARGE SCALE GENOMIC DNA]</scope>
    <source>
        <strain evidence="3">ULC041bin1</strain>
    </source>
</reference>
<evidence type="ECO:0000313" key="4">
    <source>
        <dbReference type="Proteomes" id="UP000249081"/>
    </source>
</evidence>
<keyword evidence="2" id="KW-1133">Transmembrane helix</keyword>
<sequence>MSSPFSTFEEFEGAIDGPTGGAIYTFANSPAINAIALLICVGLFIWFLVRTFTTHYEVPAIDHSLNHLSALIVAGLLSLVGAEYRQTVQPHQPTTDQPQAAAPRPGAKSALGLLGLVGVALPGRPKARRKGLYRDIKSSRL</sequence>
<name>A0A2W4W025_9CYAN</name>
<reference evidence="4" key="1">
    <citation type="submission" date="2018-04" db="EMBL/GenBank/DDBJ databases">
        <authorList>
            <person name="Cornet L."/>
        </authorList>
    </citation>
    <scope>NUCLEOTIDE SEQUENCE [LARGE SCALE GENOMIC DNA]</scope>
</reference>
<keyword evidence="2" id="KW-0472">Membrane</keyword>
<feature type="transmembrane region" description="Helical" evidence="2">
    <location>
        <begin position="31"/>
        <end position="53"/>
    </location>
</feature>
<gene>
    <name evidence="3" type="ORF">DCF17_14565</name>
</gene>
<comment type="caution">
    <text evidence="3">The sequence shown here is derived from an EMBL/GenBank/DDBJ whole genome shotgun (WGS) entry which is preliminary data.</text>
</comment>
<organism evidence="3 4">
    <name type="scientific">Shackletoniella antarctica</name>
    <dbReference type="NCBI Taxonomy" id="268115"/>
    <lineage>
        <taxon>Bacteria</taxon>
        <taxon>Bacillati</taxon>
        <taxon>Cyanobacteriota</taxon>
        <taxon>Cyanophyceae</taxon>
        <taxon>Oculatellales</taxon>
        <taxon>Oculatellaceae</taxon>
        <taxon>Shackletoniella</taxon>
    </lineage>
</organism>
<dbReference type="EMBL" id="QBMN01000103">
    <property type="protein sequence ID" value="PZO38534.1"/>
    <property type="molecule type" value="Genomic_DNA"/>
</dbReference>
<protein>
    <submittedName>
        <fullName evidence="3">Uncharacterized protein</fullName>
    </submittedName>
</protein>
<evidence type="ECO:0000256" key="2">
    <source>
        <dbReference type="SAM" id="Phobius"/>
    </source>
</evidence>
<feature type="region of interest" description="Disordered" evidence="1">
    <location>
        <begin position="87"/>
        <end position="106"/>
    </location>
</feature>
<evidence type="ECO:0000256" key="1">
    <source>
        <dbReference type="SAM" id="MobiDB-lite"/>
    </source>
</evidence>
<accession>A0A2W4W025</accession>
<evidence type="ECO:0000313" key="3">
    <source>
        <dbReference type="EMBL" id="PZO38534.1"/>
    </source>
</evidence>
<feature type="compositionally biased region" description="Polar residues" evidence="1">
    <location>
        <begin position="87"/>
        <end position="98"/>
    </location>
</feature>
<keyword evidence="2" id="KW-0812">Transmembrane</keyword>
<dbReference type="AlphaFoldDB" id="A0A2W4W025"/>